<evidence type="ECO:0000259" key="1">
    <source>
        <dbReference type="Pfam" id="PF00899"/>
    </source>
</evidence>
<feature type="domain" description="THIF-type NAD/FAD binding fold" evidence="1">
    <location>
        <begin position="10"/>
        <end position="236"/>
    </location>
</feature>
<dbReference type="Pfam" id="PF00899">
    <property type="entry name" value="ThiF"/>
    <property type="match status" value="1"/>
</dbReference>
<evidence type="ECO:0000313" key="3">
    <source>
        <dbReference type="Proteomes" id="UP000319040"/>
    </source>
</evidence>
<proteinExistence type="predicted"/>
<organism evidence="2 3">
    <name type="scientific">Saccharicrinis carchari</name>
    <dbReference type="NCBI Taxonomy" id="1168039"/>
    <lineage>
        <taxon>Bacteria</taxon>
        <taxon>Pseudomonadati</taxon>
        <taxon>Bacteroidota</taxon>
        <taxon>Bacteroidia</taxon>
        <taxon>Marinilabiliales</taxon>
        <taxon>Marinilabiliaceae</taxon>
        <taxon>Saccharicrinis</taxon>
    </lineage>
</organism>
<reference evidence="2 3" key="1">
    <citation type="submission" date="2017-05" db="EMBL/GenBank/DDBJ databases">
        <authorList>
            <person name="Varghese N."/>
            <person name="Submissions S."/>
        </authorList>
    </citation>
    <scope>NUCLEOTIDE SEQUENCE [LARGE SCALE GENOMIC DNA]</scope>
    <source>
        <strain evidence="2 3">DSM 27040</strain>
    </source>
</reference>
<dbReference type="InterPro" id="IPR045886">
    <property type="entry name" value="ThiF/MoeB/HesA"/>
</dbReference>
<dbReference type="PANTHER" id="PTHR43267">
    <property type="entry name" value="TRNA THREONYLCARBAMOYLADENOSINE DEHYDRATASE"/>
    <property type="match status" value="1"/>
</dbReference>
<dbReference type="Gene3D" id="3.40.50.720">
    <property type="entry name" value="NAD(P)-binding Rossmann-like Domain"/>
    <property type="match status" value="1"/>
</dbReference>
<name>A0A521CJG2_SACCC</name>
<accession>A0A521CJG2</accession>
<dbReference type="GO" id="GO:0061504">
    <property type="term" value="P:cyclic threonylcarbamoyladenosine biosynthetic process"/>
    <property type="evidence" value="ECO:0007669"/>
    <property type="project" value="TreeGrafter"/>
</dbReference>
<dbReference type="SUPFAM" id="SSF69572">
    <property type="entry name" value="Activating enzymes of the ubiquitin-like proteins"/>
    <property type="match status" value="1"/>
</dbReference>
<keyword evidence="3" id="KW-1185">Reference proteome</keyword>
<dbReference type="RefSeq" id="WP_142532862.1">
    <property type="nucleotide sequence ID" value="NZ_FXTB01000003.1"/>
</dbReference>
<dbReference type="InterPro" id="IPR035985">
    <property type="entry name" value="Ubiquitin-activating_enz"/>
</dbReference>
<dbReference type="GO" id="GO:0061503">
    <property type="term" value="F:tRNA threonylcarbamoyladenosine dehydratase"/>
    <property type="evidence" value="ECO:0007669"/>
    <property type="project" value="TreeGrafter"/>
</dbReference>
<dbReference type="OrthoDB" id="9804150at2"/>
<dbReference type="InterPro" id="IPR000594">
    <property type="entry name" value="ThiF_NAD_FAD-bd"/>
</dbReference>
<dbReference type="GO" id="GO:0008641">
    <property type="term" value="F:ubiquitin-like modifier activating enzyme activity"/>
    <property type="evidence" value="ECO:0007669"/>
    <property type="project" value="InterPro"/>
</dbReference>
<gene>
    <name evidence="2" type="ORF">SAMN06265379_103145</name>
</gene>
<dbReference type="CDD" id="cd00755">
    <property type="entry name" value="YgdL_like"/>
    <property type="match status" value="1"/>
</dbReference>
<dbReference type="PANTHER" id="PTHR43267:SF1">
    <property type="entry name" value="TRNA THREONYLCARBAMOYLADENOSINE DEHYDRATASE"/>
    <property type="match status" value="1"/>
</dbReference>
<dbReference type="AlphaFoldDB" id="A0A521CJG2"/>
<sequence>MDWLERTELLLGKAQLEELKYKKVLVVGLGGVGSYAAEQIARAGIGKMTIVDGDTVNNSNRNRQLPALYSTLGQLKAEVVKMRLLDINPQLQLTTIAQFIDENAFSDLLAEGFDYVLDAIDTLSPKVALICEALERDIPIISSMGAGGKFDPSKIAFTDISNTKYCNLARMVRKRLYQHGIRKGVPVIYSSEIVPREYIVKTEGERNKKTTVGTISFMPALFGCWAASKVIRDLTGR</sequence>
<dbReference type="EMBL" id="FXTB01000003">
    <property type="protein sequence ID" value="SMO58830.1"/>
    <property type="molecule type" value="Genomic_DNA"/>
</dbReference>
<dbReference type="Proteomes" id="UP000319040">
    <property type="component" value="Unassembled WGS sequence"/>
</dbReference>
<protein>
    <submittedName>
        <fullName evidence="2">tRNA A37 threonylcarbamoyladenosine dehydratase</fullName>
    </submittedName>
</protein>
<evidence type="ECO:0000313" key="2">
    <source>
        <dbReference type="EMBL" id="SMO58830.1"/>
    </source>
</evidence>